<dbReference type="AlphaFoldDB" id="S8CTM8"/>
<sequence length="114" mass="13149">MWIDHGSSCSCVVKKERFIPPCFQFPALGRPPPNSIDRIRGTLDFSPHDGISAIVIRETRSRHNSNKTRREPIFLYVTRGISTCSGSLYFPIFGFRFSIYDLRFSMQLFSIWIG</sequence>
<dbReference type="Proteomes" id="UP000015453">
    <property type="component" value="Unassembled WGS sequence"/>
</dbReference>
<proteinExistence type="predicted"/>
<evidence type="ECO:0000313" key="1">
    <source>
        <dbReference type="EMBL" id="EPS70205.1"/>
    </source>
</evidence>
<accession>S8CTM8</accession>
<gene>
    <name evidence="1" type="ORF">M569_04555</name>
</gene>
<comment type="caution">
    <text evidence="1">The sequence shown here is derived from an EMBL/GenBank/DDBJ whole genome shotgun (WGS) entry which is preliminary data.</text>
</comment>
<protein>
    <submittedName>
        <fullName evidence="1">Uncharacterized protein</fullName>
    </submittedName>
</protein>
<keyword evidence="2" id="KW-1185">Reference proteome</keyword>
<evidence type="ECO:0000313" key="2">
    <source>
        <dbReference type="Proteomes" id="UP000015453"/>
    </source>
</evidence>
<organism evidence="1 2">
    <name type="scientific">Genlisea aurea</name>
    <dbReference type="NCBI Taxonomy" id="192259"/>
    <lineage>
        <taxon>Eukaryota</taxon>
        <taxon>Viridiplantae</taxon>
        <taxon>Streptophyta</taxon>
        <taxon>Embryophyta</taxon>
        <taxon>Tracheophyta</taxon>
        <taxon>Spermatophyta</taxon>
        <taxon>Magnoliopsida</taxon>
        <taxon>eudicotyledons</taxon>
        <taxon>Gunneridae</taxon>
        <taxon>Pentapetalae</taxon>
        <taxon>asterids</taxon>
        <taxon>lamiids</taxon>
        <taxon>Lamiales</taxon>
        <taxon>Lentibulariaceae</taxon>
        <taxon>Genlisea</taxon>
    </lineage>
</organism>
<dbReference type="EMBL" id="AUSU01001780">
    <property type="protein sequence ID" value="EPS70205.1"/>
    <property type="molecule type" value="Genomic_DNA"/>
</dbReference>
<name>S8CTM8_9LAMI</name>
<reference evidence="1 2" key="1">
    <citation type="journal article" date="2013" name="BMC Genomics">
        <title>The miniature genome of a carnivorous plant Genlisea aurea contains a low number of genes and short non-coding sequences.</title>
        <authorList>
            <person name="Leushkin E.V."/>
            <person name="Sutormin R.A."/>
            <person name="Nabieva E.R."/>
            <person name="Penin A.A."/>
            <person name="Kondrashov A.S."/>
            <person name="Logacheva M.D."/>
        </authorList>
    </citation>
    <scope>NUCLEOTIDE SEQUENCE [LARGE SCALE GENOMIC DNA]</scope>
</reference>